<evidence type="ECO:0000259" key="1">
    <source>
        <dbReference type="Pfam" id="PF13439"/>
    </source>
</evidence>
<dbReference type="Gene3D" id="3.40.50.2000">
    <property type="entry name" value="Glycogen Phosphorylase B"/>
    <property type="match status" value="2"/>
</dbReference>
<organism evidence="2 3">
    <name type="scientific">Flaviaesturariibacter aridisoli</name>
    <dbReference type="NCBI Taxonomy" id="2545761"/>
    <lineage>
        <taxon>Bacteria</taxon>
        <taxon>Pseudomonadati</taxon>
        <taxon>Bacteroidota</taxon>
        <taxon>Chitinophagia</taxon>
        <taxon>Chitinophagales</taxon>
        <taxon>Chitinophagaceae</taxon>
        <taxon>Flaviaestuariibacter</taxon>
    </lineage>
</organism>
<accession>A0A4R4DZ43</accession>
<proteinExistence type="predicted"/>
<evidence type="ECO:0000313" key="3">
    <source>
        <dbReference type="Proteomes" id="UP000295164"/>
    </source>
</evidence>
<dbReference type="EMBL" id="SKFH01000023">
    <property type="protein sequence ID" value="TCZ69029.1"/>
    <property type="molecule type" value="Genomic_DNA"/>
</dbReference>
<name>A0A4R4DZ43_9BACT</name>
<dbReference type="Pfam" id="PF13439">
    <property type="entry name" value="Glyco_transf_4"/>
    <property type="match status" value="1"/>
</dbReference>
<reference evidence="2 3" key="1">
    <citation type="submission" date="2019-03" db="EMBL/GenBank/DDBJ databases">
        <authorList>
            <person name="Kim M.K.M."/>
        </authorList>
    </citation>
    <scope>NUCLEOTIDE SEQUENCE [LARGE SCALE GENOMIC DNA]</scope>
    <source>
        <strain evidence="2 3">17J68-15</strain>
    </source>
</reference>
<protein>
    <submittedName>
        <fullName evidence="2">Glycosyltransferase</fullName>
    </submittedName>
</protein>
<keyword evidence="2" id="KW-0808">Transferase</keyword>
<dbReference type="Proteomes" id="UP000295164">
    <property type="component" value="Unassembled WGS sequence"/>
</dbReference>
<dbReference type="SUPFAM" id="SSF53756">
    <property type="entry name" value="UDP-Glycosyltransferase/glycogen phosphorylase"/>
    <property type="match status" value="1"/>
</dbReference>
<dbReference type="OrthoDB" id="9771846at2"/>
<dbReference type="AlphaFoldDB" id="A0A4R4DZ43"/>
<sequence length="378" mass="42818">MANVLIIGPAHPLRGGGITTFNQRLATEFLREGHQCSIASFSLQYPNFLFPGKSQFTDEPAPEGLRIRPLINSINPLNWLRVGRMLRRERPDLVVVRYWMPFFGPALGTILRLIRGNGQSRIVCIADNVIPHEQRFFDTPFTKYFLPSCDAFITMSQQVYNDLQQFAPKKPALIVPHPLYDSFGDRLGKDEARAHLGLPQQDRIILFFGFIRHYKGLDLLLQAMAEGPLCESGVTLLVAGEFYEDEKEYTALIDKLGLHERVILHNRFMADAEIRYYLCAADFVVQPYRSATQSGVTPLAYYFERPMVVTNVGGLPDLVPDHRCGIVCAPEPLSIAEAVAECYRLGEDFFVPQIREEKKKYAWSKLTSALFRIVGISS</sequence>
<evidence type="ECO:0000313" key="2">
    <source>
        <dbReference type="EMBL" id="TCZ69029.1"/>
    </source>
</evidence>
<dbReference type="RefSeq" id="WP_131852549.1">
    <property type="nucleotide sequence ID" value="NZ_SKFH01000023.1"/>
</dbReference>
<keyword evidence="3" id="KW-1185">Reference proteome</keyword>
<comment type="caution">
    <text evidence="2">The sequence shown here is derived from an EMBL/GenBank/DDBJ whole genome shotgun (WGS) entry which is preliminary data.</text>
</comment>
<dbReference type="Pfam" id="PF13692">
    <property type="entry name" value="Glyco_trans_1_4"/>
    <property type="match status" value="1"/>
</dbReference>
<gene>
    <name evidence="2" type="ORF">E0486_12660</name>
</gene>
<dbReference type="PANTHER" id="PTHR12526">
    <property type="entry name" value="GLYCOSYLTRANSFERASE"/>
    <property type="match status" value="1"/>
</dbReference>
<dbReference type="PANTHER" id="PTHR12526:SF634">
    <property type="entry name" value="BLL3361 PROTEIN"/>
    <property type="match status" value="1"/>
</dbReference>
<feature type="domain" description="Glycosyltransferase subfamily 4-like N-terminal" evidence="1">
    <location>
        <begin position="16"/>
        <end position="175"/>
    </location>
</feature>
<dbReference type="GO" id="GO:0016757">
    <property type="term" value="F:glycosyltransferase activity"/>
    <property type="evidence" value="ECO:0007669"/>
    <property type="project" value="UniProtKB-ARBA"/>
</dbReference>
<dbReference type="InterPro" id="IPR028098">
    <property type="entry name" value="Glyco_trans_4-like_N"/>
</dbReference>